<gene>
    <name evidence="2" type="ORF">HMPREF1544_00164</name>
</gene>
<sequence length="172" mass="19152">MQGKTNCRQTSKRIRNLIRPDFIVQQQENISWGPPVVIGEIKGDDAKDDLHASLLDLIRIGHISKKIIDIHHCDGVIGVHVVGNLVFPLNSYLKLIVNTTVSIYIISLVSPGFYIMLEVCSFVIPRDLTQLRSFLAVAEDLLPIKKLYNDHCRKPDSGLSISNIRAGLLDAA</sequence>
<accession>S2KL02</accession>
<evidence type="ECO:0000313" key="3">
    <source>
        <dbReference type="Proteomes" id="UP000014254"/>
    </source>
</evidence>
<dbReference type="AlphaFoldDB" id="S2KL02"/>
<evidence type="ECO:0000256" key="1">
    <source>
        <dbReference type="SAM" id="Phobius"/>
    </source>
</evidence>
<dbReference type="InParanoid" id="S2KL02"/>
<dbReference type="OrthoDB" id="2248794at2759"/>
<name>S2KL02_MUCC1</name>
<reference evidence="3" key="1">
    <citation type="submission" date="2013-05" db="EMBL/GenBank/DDBJ databases">
        <title>The Genome sequence of Mucor circinelloides f. circinelloides 1006PhL.</title>
        <authorList>
            <consortium name="The Broad Institute Genomics Platform"/>
            <person name="Cuomo C."/>
            <person name="Earl A."/>
            <person name="Findley K."/>
            <person name="Lee S.C."/>
            <person name="Walker B."/>
            <person name="Young S."/>
            <person name="Zeng Q."/>
            <person name="Gargeya S."/>
            <person name="Fitzgerald M."/>
            <person name="Haas B."/>
            <person name="Abouelleil A."/>
            <person name="Allen A.W."/>
            <person name="Alvarado L."/>
            <person name="Arachchi H.M."/>
            <person name="Berlin A.M."/>
            <person name="Chapman S.B."/>
            <person name="Gainer-Dewar J."/>
            <person name="Goldberg J."/>
            <person name="Griggs A."/>
            <person name="Gujja S."/>
            <person name="Hansen M."/>
            <person name="Howarth C."/>
            <person name="Imamovic A."/>
            <person name="Ireland A."/>
            <person name="Larimer J."/>
            <person name="McCowan C."/>
            <person name="Murphy C."/>
            <person name="Pearson M."/>
            <person name="Poon T.W."/>
            <person name="Priest M."/>
            <person name="Roberts A."/>
            <person name="Saif S."/>
            <person name="Shea T."/>
            <person name="Sisk P."/>
            <person name="Sykes S."/>
            <person name="Wortman J."/>
            <person name="Nusbaum C."/>
            <person name="Birren B."/>
        </authorList>
    </citation>
    <scope>NUCLEOTIDE SEQUENCE [LARGE SCALE GENOMIC DNA]</scope>
    <source>
        <strain evidence="3">1006PhL</strain>
    </source>
</reference>
<keyword evidence="3" id="KW-1185">Reference proteome</keyword>
<keyword evidence="1" id="KW-0812">Transmembrane</keyword>
<dbReference type="VEuPathDB" id="FungiDB:HMPREF1544_00164"/>
<keyword evidence="1" id="KW-0472">Membrane</keyword>
<keyword evidence="1" id="KW-1133">Transmembrane helix</keyword>
<dbReference type="Proteomes" id="UP000014254">
    <property type="component" value="Unassembled WGS sequence"/>
</dbReference>
<evidence type="ECO:0000313" key="2">
    <source>
        <dbReference type="EMBL" id="EPB93090.1"/>
    </source>
</evidence>
<protein>
    <submittedName>
        <fullName evidence="2">Uncharacterized protein</fullName>
    </submittedName>
</protein>
<proteinExistence type="predicted"/>
<organism evidence="2 3">
    <name type="scientific">Mucor circinelloides f. circinelloides (strain 1006PhL)</name>
    <name type="common">Mucormycosis agent</name>
    <name type="synonym">Calyptromyces circinelloides</name>
    <dbReference type="NCBI Taxonomy" id="1220926"/>
    <lineage>
        <taxon>Eukaryota</taxon>
        <taxon>Fungi</taxon>
        <taxon>Fungi incertae sedis</taxon>
        <taxon>Mucoromycota</taxon>
        <taxon>Mucoromycotina</taxon>
        <taxon>Mucoromycetes</taxon>
        <taxon>Mucorales</taxon>
        <taxon>Mucorineae</taxon>
        <taxon>Mucoraceae</taxon>
        <taxon>Mucor</taxon>
    </lineage>
</organism>
<feature type="transmembrane region" description="Helical" evidence="1">
    <location>
        <begin position="101"/>
        <end position="124"/>
    </location>
</feature>
<dbReference type="EMBL" id="KE123896">
    <property type="protein sequence ID" value="EPB93090.1"/>
    <property type="molecule type" value="Genomic_DNA"/>
</dbReference>